<reference evidence="2 3" key="1">
    <citation type="journal article" date="2024" name="G3 (Bethesda)">
        <title>Genome assembly of Hibiscus sabdariffa L. provides insights into metabolisms of medicinal natural products.</title>
        <authorList>
            <person name="Kim T."/>
        </authorList>
    </citation>
    <scope>NUCLEOTIDE SEQUENCE [LARGE SCALE GENOMIC DNA]</scope>
    <source>
        <strain evidence="2">TK-2024</strain>
        <tissue evidence="2">Old leaves</tissue>
    </source>
</reference>
<feature type="compositionally biased region" description="Low complexity" evidence="1">
    <location>
        <begin position="19"/>
        <end position="31"/>
    </location>
</feature>
<feature type="compositionally biased region" description="Low complexity" evidence="1">
    <location>
        <begin position="146"/>
        <end position="158"/>
    </location>
</feature>
<comment type="caution">
    <text evidence="2">The sequence shown here is derived from an EMBL/GenBank/DDBJ whole genome shotgun (WGS) entry which is preliminary data.</text>
</comment>
<organism evidence="2 3">
    <name type="scientific">Hibiscus sabdariffa</name>
    <name type="common">roselle</name>
    <dbReference type="NCBI Taxonomy" id="183260"/>
    <lineage>
        <taxon>Eukaryota</taxon>
        <taxon>Viridiplantae</taxon>
        <taxon>Streptophyta</taxon>
        <taxon>Embryophyta</taxon>
        <taxon>Tracheophyta</taxon>
        <taxon>Spermatophyta</taxon>
        <taxon>Magnoliopsida</taxon>
        <taxon>eudicotyledons</taxon>
        <taxon>Gunneridae</taxon>
        <taxon>Pentapetalae</taxon>
        <taxon>rosids</taxon>
        <taxon>malvids</taxon>
        <taxon>Malvales</taxon>
        <taxon>Malvaceae</taxon>
        <taxon>Malvoideae</taxon>
        <taxon>Hibiscus</taxon>
    </lineage>
</organism>
<feature type="compositionally biased region" description="Polar residues" evidence="1">
    <location>
        <begin position="46"/>
        <end position="57"/>
    </location>
</feature>
<gene>
    <name evidence="2" type="ORF">V6N11_060171</name>
</gene>
<proteinExistence type="predicted"/>
<accession>A0ABR2P379</accession>
<feature type="compositionally biased region" description="Polar residues" evidence="1">
    <location>
        <begin position="73"/>
        <end position="86"/>
    </location>
</feature>
<protein>
    <submittedName>
        <fullName evidence="2">Uncharacterized protein</fullName>
    </submittedName>
</protein>
<sequence>MESLAISSSKSQNPGPTIGNSNPPSTSGTPRPSRPPSLHRSEIERTFSTSHVATLNHGSLSSSGSLESEKVVQLNNHNVSRSESSCCPNLASNTCTGMQYAEAKQSFTNTEVSECASSVEKSGESGEVSNSFDLGESRKTSLYRGSTGSEVSDESSSSFLSSVMYKPHKANDIRWEAI</sequence>
<dbReference type="EMBL" id="JBBPBN010000084">
    <property type="protein sequence ID" value="KAK8982851.1"/>
    <property type="molecule type" value="Genomic_DNA"/>
</dbReference>
<name>A0ABR2P379_9ROSI</name>
<feature type="compositionally biased region" description="Polar residues" evidence="1">
    <location>
        <begin position="1"/>
        <end position="15"/>
    </location>
</feature>
<evidence type="ECO:0000313" key="2">
    <source>
        <dbReference type="EMBL" id="KAK8982851.1"/>
    </source>
</evidence>
<feature type="region of interest" description="Disordered" evidence="1">
    <location>
        <begin position="118"/>
        <end position="158"/>
    </location>
</feature>
<evidence type="ECO:0000256" key="1">
    <source>
        <dbReference type="SAM" id="MobiDB-lite"/>
    </source>
</evidence>
<keyword evidence="3" id="KW-1185">Reference proteome</keyword>
<evidence type="ECO:0000313" key="3">
    <source>
        <dbReference type="Proteomes" id="UP001396334"/>
    </source>
</evidence>
<feature type="compositionally biased region" description="Low complexity" evidence="1">
    <location>
        <begin position="118"/>
        <end position="131"/>
    </location>
</feature>
<dbReference type="Proteomes" id="UP001396334">
    <property type="component" value="Unassembled WGS sequence"/>
</dbReference>
<feature type="region of interest" description="Disordered" evidence="1">
    <location>
        <begin position="1"/>
        <end position="86"/>
    </location>
</feature>